<feature type="transmembrane region" description="Helical" evidence="1">
    <location>
        <begin position="35"/>
        <end position="53"/>
    </location>
</feature>
<evidence type="ECO:0000313" key="3">
    <source>
        <dbReference type="Proteomes" id="UP001205906"/>
    </source>
</evidence>
<evidence type="ECO:0000313" key="2">
    <source>
        <dbReference type="EMBL" id="MCO6051391.1"/>
    </source>
</evidence>
<evidence type="ECO:0000256" key="1">
    <source>
        <dbReference type="SAM" id="Phobius"/>
    </source>
</evidence>
<organism evidence="2 3">
    <name type="scientific">Mesorhizobium liriopis</name>
    <dbReference type="NCBI Taxonomy" id="2953882"/>
    <lineage>
        <taxon>Bacteria</taxon>
        <taxon>Pseudomonadati</taxon>
        <taxon>Pseudomonadota</taxon>
        <taxon>Alphaproteobacteria</taxon>
        <taxon>Hyphomicrobiales</taxon>
        <taxon>Phyllobacteriaceae</taxon>
        <taxon>Mesorhizobium</taxon>
    </lineage>
</organism>
<reference evidence="2 3" key="1">
    <citation type="submission" date="2022-06" db="EMBL/GenBank/DDBJ databases">
        <title>Mesorhizobium sp. strain RP14 Genome sequencing and assembly.</title>
        <authorList>
            <person name="Kim I."/>
        </authorList>
    </citation>
    <scope>NUCLEOTIDE SEQUENCE [LARGE SCALE GENOMIC DNA]</scope>
    <source>
        <strain evidence="3">RP14(2022)</strain>
    </source>
</reference>
<accession>A0ABT1CB23</accession>
<name>A0ABT1CB23_9HYPH</name>
<feature type="transmembrane region" description="Helical" evidence="1">
    <location>
        <begin position="87"/>
        <end position="110"/>
    </location>
</feature>
<gene>
    <name evidence="2" type="ORF">NGM99_16525</name>
</gene>
<proteinExistence type="predicted"/>
<comment type="caution">
    <text evidence="2">The sequence shown here is derived from an EMBL/GenBank/DDBJ whole genome shotgun (WGS) entry which is preliminary data.</text>
</comment>
<dbReference type="EMBL" id="JAMXQS010000008">
    <property type="protein sequence ID" value="MCO6051391.1"/>
    <property type="molecule type" value="Genomic_DNA"/>
</dbReference>
<dbReference type="SUPFAM" id="SSF103481">
    <property type="entry name" value="Multidrug resistance efflux transporter EmrE"/>
    <property type="match status" value="1"/>
</dbReference>
<keyword evidence="1" id="KW-0812">Transmembrane</keyword>
<dbReference type="RefSeq" id="WP_252820933.1">
    <property type="nucleotide sequence ID" value="NZ_JAMXQS010000008.1"/>
</dbReference>
<keyword evidence="1" id="KW-0472">Membrane</keyword>
<sequence length="113" mass="11853">MSLSGLLQLGFSTLVFLAAATCAKSWALAPSAPKLVVTMLLYTLGNLIMLRLIREFGMGVAFSISSVFQLVAVSAVAFLYFHERVGLIEGVGILLAVLGVAIITLGPTLLGRA</sequence>
<keyword evidence="1" id="KW-1133">Transmembrane helix</keyword>
<dbReference type="Gene3D" id="1.10.3730.20">
    <property type="match status" value="1"/>
</dbReference>
<protein>
    <recommendedName>
        <fullName evidence="4">EamA domain-containing protein</fullName>
    </recommendedName>
</protein>
<evidence type="ECO:0008006" key="4">
    <source>
        <dbReference type="Google" id="ProtNLM"/>
    </source>
</evidence>
<feature type="transmembrane region" description="Helical" evidence="1">
    <location>
        <begin position="60"/>
        <end position="81"/>
    </location>
</feature>
<dbReference type="Proteomes" id="UP001205906">
    <property type="component" value="Unassembled WGS sequence"/>
</dbReference>
<dbReference type="InterPro" id="IPR037185">
    <property type="entry name" value="EmrE-like"/>
</dbReference>
<keyword evidence="3" id="KW-1185">Reference proteome</keyword>